<dbReference type="InterPro" id="IPR002870">
    <property type="entry name" value="Peptidase_M12B_N"/>
</dbReference>
<evidence type="ECO:0000313" key="14">
    <source>
        <dbReference type="EMBL" id="KAK7918635.1"/>
    </source>
</evidence>
<feature type="region of interest" description="Disordered" evidence="9">
    <location>
        <begin position="741"/>
        <end position="777"/>
    </location>
</feature>
<evidence type="ECO:0000256" key="1">
    <source>
        <dbReference type="ARBA" id="ARBA00004479"/>
    </source>
</evidence>
<keyword evidence="3 10" id="KW-1133">Transmembrane helix</keyword>
<evidence type="ECO:0000256" key="6">
    <source>
        <dbReference type="PROSITE-ProRule" id="PRU00068"/>
    </source>
</evidence>
<reference evidence="15" key="1">
    <citation type="submission" date="2024-04" db="EMBL/GenBank/DDBJ databases">
        <title>Salinicola lusitanus LLJ914,a marine bacterium isolated from the Okinawa Trough.</title>
        <authorList>
            <person name="Li J."/>
        </authorList>
    </citation>
    <scope>NUCLEOTIDE SEQUENCE [LARGE SCALE GENOMIC DNA]</scope>
</reference>
<evidence type="ECO:0000256" key="7">
    <source>
        <dbReference type="PROSITE-ProRule" id="PRU00076"/>
    </source>
</evidence>
<feature type="active site" evidence="8">
    <location>
        <position position="370"/>
    </location>
</feature>
<dbReference type="PROSITE" id="PS50026">
    <property type="entry name" value="EGF_3"/>
    <property type="match status" value="1"/>
</dbReference>
<dbReference type="Pfam" id="PF00200">
    <property type="entry name" value="Disintegrin"/>
    <property type="match status" value="1"/>
</dbReference>
<dbReference type="InterPro" id="IPR034027">
    <property type="entry name" value="Reprolysin_adamalysin"/>
</dbReference>
<evidence type="ECO:0000256" key="4">
    <source>
        <dbReference type="ARBA" id="ARBA00023136"/>
    </source>
</evidence>
<dbReference type="SMART" id="SM00050">
    <property type="entry name" value="DISIN"/>
    <property type="match status" value="1"/>
</dbReference>
<dbReference type="InterPro" id="IPR006586">
    <property type="entry name" value="ADAM_Cys-rich"/>
</dbReference>
<dbReference type="PROSITE" id="PS01186">
    <property type="entry name" value="EGF_2"/>
    <property type="match status" value="1"/>
</dbReference>
<dbReference type="PROSITE" id="PS50214">
    <property type="entry name" value="DISINTEGRIN_2"/>
    <property type="match status" value="1"/>
</dbReference>
<feature type="region of interest" description="Disordered" evidence="9">
    <location>
        <begin position="820"/>
        <end position="861"/>
    </location>
</feature>
<dbReference type="CDD" id="cd04269">
    <property type="entry name" value="ZnMc_adamalysin_II_like"/>
    <property type="match status" value="1"/>
</dbReference>
<keyword evidence="2 10" id="KW-0812">Transmembrane</keyword>
<dbReference type="InterPro" id="IPR024079">
    <property type="entry name" value="MetalloPept_cat_dom_sf"/>
</dbReference>
<evidence type="ECO:0000256" key="8">
    <source>
        <dbReference type="PROSITE-ProRule" id="PRU00276"/>
    </source>
</evidence>
<dbReference type="FunFam" id="3.40.390.10:FF:000002">
    <property type="entry name" value="Disintegrin and metalloproteinase domain-containing protein 22"/>
    <property type="match status" value="1"/>
</dbReference>
<feature type="binding site" evidence="8">
    <location>
        <position position="373"/>
    </location>
    <ligand>
        <name>Zn(2+)</name>
        <dbReference type="ChEBI" id="CHEBI:29105"/>
        <note>catalytic</note>
    </ligand>
</feature>
<dbReference type="InterPro" id="IPR018358">
    <property type="entry name" value="Disintegrin_CS"/>
</dbReference>
<dbReference type="SUPFAM" id="SSF55486">
    <property type="entry name" value="Metalloproteases ('zincins'), catalytic domain"/>
    <property type="match status" value="1"/>
</dbReference>
<evidence type="ECO:0008006" key="16">
    <source>
        <dbReference type="Google" id="ProtNLM"/>
    </source>
</evidence>
<comment type="caution">
    <text evidence="14">The sequence shown here is derived from an EMBL/GenBank/DDBJ whole genome shotgun (WGS) entry which is preliminary data.</text>
</comment>
<feature type="domain" description="Disintegrin" evidence="12">
    <location>
        <begin position="431"/>
        <end position="517"/>
    </location>
</feature>
<proteinExistence type="predicted"/>
<keyword evidence="8" id="KW-0479">Metal-binding</keyword>
<evidence type="ECO:0000259" key="12">
    <source>
        <dbReference type="PROSITE" id="PS50214"/>
    </source>
</evidence>
<accession>A0AAW0P6B4</accession>
<dbReference type="SMART" id="SM00608">
    <property type="entry name" value="ACR"/>
    <property type="match status" value="1"/>
</dbReference>
<dbReference type="InterPro" id="IPR001762">
    <property type="entry name" value="Disintegrin_dom"/>
</dbReference>
<keyword evidence="7" id="KW-0245">EGF-like domain</keyword>
<evidence type="ECO:0000256" key="3">
    <source>
        <dbReference type="ARBA" id="ARBA00022989"/>
    </source>
</evidence>
<dbReference type="InterPro" id="IPR000742">
    <property type="entry name" value="EGF"/>
</dbReference>
<evidence type="ECO:0000259" key="11">
    <source>
        <dbReference type="PROSITE" id="PS50026"/>
    </source>
</evidence>
<dbReference type="Pfam" id="PF01562">
    <property type="entry name" value="Pep_M12B_propep"/>
    <property type="match status" value="1"/>
</dbReference>
<gene>
    <name evidence="14" type="ORF">WMY93_009919</name>
</gene>
<dbReference type="PROSITE" id="PS00427">
    <property type="entry name" value="DISINTEGRIN_1"/>
    <property type="match status" value="1"/>
</dbReference>
<feature type="disulfide bond" evidence="6">
    <location>
        <begin position="489"/>
        <end position="509"/>
    </location>
</feature>
<evidence type="ECO:0000256" key="10">
    <source>
        <dbReference type="SAM" id="Phobius"/>
    </source>
</evidence>
<dbReference type="AlphaFoldDB" id="A0AAW0P6B4"/>
<dbReference type="PROSITE" id="PS50215">
    <property type="entry name" value="ADAM_MEPRO"/>
    <property type="match status" value="1"/>
</dbReference>
<comment type="caution">
    <text evidence="7">Lacks conserved residue(s) required for the propagation of feature annotation.</text>
</comment>
<dbReference type="Pfam" id="PF08516">
    <property type="entry name" value="ADAM_CR"/>
    <property type="match status" value="1"/>
</dbReference>
<organism evidence="14 15">
    <name type="scientific">Mugilogobius chulae</name>
    <name type="common">yellowstripe goby</name>
    <dbReference type="NCBI Taxonomy" id="88201"/>
    <lineage>
        <taxon>Eukaryota</taxon>
        <taxon>Metazoa</taxon>
        <taxon>Chordata</taxon>
        <taxon>Craniata</taxon>
        <taxon>Vertebrata</taxon>
        <taxon>Euteleostomi</taxon>
        <taxon>Actinopterygii</taxon>
        <taxon>Neopterygii</taxon>
        <taxon>Teleostei</taxon>
        <taxon>Neoteleostei</taxon>
        <taxon>Acanthomorphata</taxon>
        <taxon>Gobiaria</taxon>
        <taxon>Gobiiformes</taxon>
        <taxon>Gobioidei</taxon>
        <taxon>Gobiidae</taxon>
        <taxon>Gobionellinae</taxon>
        <taxon>Mugilogobius</taxon>
    </lineage>
</organism>
<dbReference type="SUPFAM" id="SSF57552">
    <property type="entry name" value="Blood coagulation inhibitor (disintegrin)"/>
    <property type="match status" value="1"/>
</dbReference>
<evidence type="ECO:0000256" key="5">
    <source>
        <dbReference type="ARBA" id="ARBA00023157"/>
    </source>
</evidence>
<feature type="domain" description="Peptidase M12B" evidence="13">
    <location>
        <begin position="254"/>
        <end position="423"/>
    </location>
</feature>
<evidence type="ECO:0000256" key="2">
    <source>
        <dbReference type="ARBA" id="ARBA00022692"/>
    </source>
</evidence>
<dbReference type="PRINTS" id="PR00289">
    <property type="entry name" value="DISINTEGRIN"/>
</dbReference>
<feature type="domain" description="EGF-like" evidence="11">
    <location>
        <begin position="664"/>
        <end position="698"/>
    </location>
</feature>
<name>A0AAW0P6B4_9GOBI</name>
<dbReference type="GO" id="GO:0004222">
    <property type="term" value="F:metalloendopeptidase activity"/>
    <property type="evidence" value="ECO:0007669"/>
    <property type="project" value="InterPro"/>
</dbReference>
<keyword evidence="4 10" id="KW-0472">Membrane</keyword>
<dbReference type="EMBL" id="JBBPFD010000007">
    <property type="protein sequence ID" value="KAK7918635.1"/>
    <property type="molecule type" value="Genomic_DNA"/>
</dbReference>
<dbReference type="Gene3D" id="3.40.390.10">
    <property type="entry name" value="Collagenase (Catalytic Domain)"/>
    <property type="match status" value="1"/>
</dbReference>
<keyword evidence="8" id="KW-0862">Zinc</keyword>
<dbReference type="FunFam" id="4.10.70.10:FF:000001">
    <property type="entry name" value="Disintegrin and metalloproteinase domain-containing protein 22"/>
    <property type="match status" value="1"/>
</dbReference>
<evidence type="ECO:0000313" key="15">
    <source>
        <dbReference type="Proteomes" id="UP001460270"/>
    </source>
</evidence>
<protein>
    <recommendedName>
        <fullName evidence="16">Disintegrin and metalloproteinase domain-containing protein 9-like</fullName>
    </recommendedName>
</protein>
<keyword evidence="5 7" id="KW-1015">Disulfide bond</keyword>
<feature type="binding site" evidence="8">
    <location>
        <position position="369"/>
    </location>
    <ligand>
        <name>Zn(2+)</name>
        <dbReference type="ChEBI" id="CHEBI:29105"/>
        <note>catalytic</note>
    </ligand>
</feature>
<feature type="disulfide bond" evidence="7">
    <location>
        <begin position="688"/>
        <end position="697"/>
    </location>
</feature>
<dbReference type="InterPro" id="IPR001590">
    <property type="entry name" value="Peptidase_M12B"/>
</dbReference>
<dbReference type="Gene3D" id="4.10.70.10">
    <property type="entry name" value="Disintegrin domain"/>
    <property type="match status" value="1"/>
</dbReference>
<dbReference type="GO" id="GO:0046872">
    <property type="term" value="F:metal ion binding"/>
    <property type="evidence" value="ECO:0007669"/>
    <property type="project" value="UniProtKB-KW"/>
</dbReference>
<dbReference type="PANTHER" id="PTHR11905">
    <property type="entry name" value="ADAM A DISINTEGRIN AND METALLOPROTEASE DOMAIN"/>
    <property type="match status" value="1"/>
</dbReference>
<dbReference type="GO" id="GO:0006508">
    <property type="term" value="P:proteolysis"/>
    <property type="evidence" value="ECO:0007669"/>
    <property type="project" value="InterPro"/>
</dbReference>
<comment type="subcellular location">
    <subcellularLocation>
        <location evidence="1">Membrane</location>
        <topology evidence="1">Single-pass type I membrane protein</topology>
    </subcellularLocation>
</comment>
<evidence type="ECO:0000256" key="9">
    <source>
        <dbReference type="SAM" id="MobiDB-lite"/>
    </source>
</evidence>
<feature type="transmembrane region" description="Helical" evidence="10">
    <location>
        <begin position="711"/>
        <end position="730"/>
    </location>
</feature>
<dbReference type="InterPro" id="IPR036436">
    <property type="entry name" value="Disintegrin_dom_sf"/>
</dbReference>
<sequence>MDHAVVLSLFGLVLLLLLHWMELCLVPGLGSVLLWSWFGPSRLSPSCVADVPSGTIHHCALLAPHQRYFKRISVKVSKYSLVQPQIIHRTARSIYKVKNETDDSLSYLIEIKDKKHRIHLHKNREFLHPKLFSDDKFKKVPVHCYYHGEVEGYSDSMVAVSTCSGLRGIIVLEDETFGLEPLPGSTSNQHVLYVLSDVNSEPSKCGVLGNEETHEQSHNRSRFEPGHSLTSLLRKKRSLPTTSYVELALIVDNRREMVQTVNVVDGYYKRLNIRVMLVHLEVFTKSNPFSVDGSAGEVLGRFVKWRKENLLPRSRNDVGQFVIGRTGAYSGSIMGMAFVGTVCSSASGGGINVFTDTATVGYFSTIVAHELGHNLGMNHDSGRCKCDGGCIMDGASGSFSTCSENDFENLLLRGGGECLKNVPSHSDIVGIAKCGNGLLEEGEQCDCGTPEECKDKCCDAATCKFTKGSVCAAGRCCQDCQLKVAGTPCRRSENSCDLPEFCTGKNAFCPDDFYIMDGLQCQSGAAYCYEGRCQTYDYQCRQLFSQVHRQDTNQTYDYQCRQLFSPGTQTGHVHELDLRLPVQTALQPRNVMCGKLQCTNVDANKPPPGGSLSNQVINGSNCVNADFNLGPDVLDPGYSKPGSPCAPGKTCVDFKCVDASVLLPKLDCDAKTTCNGRGVCNDQGHCHCNIGWAPPNCASGGRGGSKWPPDLLPLIVPLLVFVVLLLLYIFRRDTLDPCLKRGHKSRSSTNGTSAPPRMNVPPRMNIPPPAHATTPAPDLPVERECHCKFQSLVTPNKNFVCTCSVNWRYGELDYWKTEGEVPEKDPEAPMRPPPPLSRQGPGAPRPIPPRTVPPRPPKMDP</sequence>
<evidence type="ECO:0000259" key="13">
    <source>
        <dbReference type="PROSITE" id="PS50215"/>
    </source>
</evidence>
<feature type="binding site" evidence="8">
    <location>
        <position position="379"/>
    </location>
    <ligand>
        <name>Zn(2+)</name>
        <dbReference type="ChEBI" id="CHEBI:29105"/>
        <note>catalytic</note>
    </ligand>
</feature>
<feature type="compositionally biased region" description="Pro residues" evidence="9">
    <location>
        <begin position="843"/>
        <end position="861"/>
    </location>
</feature>
<dbReference type="Pfam" id="PF01421">
    <property type="entry name" value="Reprolysin"/>
    <property type="match status" value="1"/>
</dbReference>
<dbReference type="GO" id="GO:0005886">
    <property type="term" value="C:plasma membrane"/>
    <property type="evidence" value="ECO:0007669"/>
    <property type="project" value="TreeGrafter"/>
</dbReference>
<dbReference type="PANTHER" id="PTHR11905:SF136">
    <property type="entry name" value="DISINTEGRIN AND METALLOPROTEINASE DOMAIN-CONTAINING PROTEIN 9"/>
    <property type="match status" value="1"/>
</dbReference>
<dbReference type="Proteomes" id="UP001460270">
    <property type="component" value="Unassembled WGS sequence"/>
</dbReference>
<keyword evidence="15" id="KW-1185">Reference proteome</keyword>